<dbReference type="AlphaFoldDB" id="A0A5K1IVF7"/>
<accession>A0A5K1IVF7</accession>
<reference evidence="1 2" key="1">
    <citation type="submission" date="2019-10" db="EMBL/GenBank/DDBJ databases">
        <authorList>
            <person name="Wolf R A."/>
        </authorList>
    </citation>
    <scope>NUCLEOTIDE SEQUENCE [LARGE SCALE GENOMIC DNA]</scope>
    <source>
        <strain evidence="1">Collinsella_intestinalis_DSM_13632</strain>
    </source>
</reference>
<sequence length="82" mass="9407">MQCLKRFIQNSSHRDRLAAESYRPPHPRVIGLTIATAAHAADTRHPVAPMKGIMSKIDLNGMCLMRYTTFARQKNPRFRYHG</sequence>
<dbReference type="Proteomes" id="UP000405524">
    <property type="component" value="Unassembled WGS sequence"/>
</dbReference>
<organism evidence="1 2">
    <name type="scientific">Collinsella intestinalis</name>
    <dbReference type="NCBI Taxonomy" id="147207"/>
    <lineage>
        <taxon>Bacteria</taxon>
        <taxon>Bacillati</taxon>
        <taxon>Actinomycetota</taxon>
        <taxon>Coriobacteriia</taxon>
        <taxon>Coriobacteriales</taxon>
        <taxon>Coriobacteriaceae</taxon>
        <taxon>Collinsella</taxon>
    </lineage>
</organism>
<gene>
    <name evidence="1" type="ORF">JKKLCJKK_00672</name>
</gene>
<dbReference type="EMBL" id="CABWIC010000007">
    <property type="protein sequence ID" value="VWL92977.1"/>
    <property type="molecule type" value="Genomic_DNA"/>
</dbReference>
<protein>
    <submittedName>
        <fullName evidence="1">Uncharacterized protein</fullName>
    </submittedName>
</protein>
<evidence type="ECO:0000313" key="2">
    <source>
        <dbReference type="Proteomes" id="UP000405524"/>
    </source>
</evidence>
<proteinExistence type="predicted"/>
<evidence type="ECO:0000313" key="1">
    <source>
        <dbReference type="EMBL" id="VWL92977.1"/>
    </source>
</evidence>
<name>A0A5K1IVF7_9ACTN</name>